<name>A0A9U5GKN7_9BURK</name>
<dbReference type="PROSITE" id="PS51257">
    <property type="entry name" value="PROKAR_LIPOPROTEIN"/>
    <property type="match status" value="1"/>
</dbReference>
<dbReference type="SUPFAM" id="SSF56954">
    <property type="entry name" value="Outer membrane efflux proteins (OEP)"/>
    <property type="match status" value="1"/>
</dbReference>
<feature type="region of interest" description="Disordered" evidence="1">
    <location>
        <begin position="496"/>
        <end position="535"/>
    </location>
</feature>
<feature type="signal peptide" evidence="2">
    <location>
        <begin position="1"/>
        <end position="24"/>
    </location>
</feature>
<dbReference type="RefSeq" id="WP_051378803.1">
    <property type="nucleotide sequence ID" value="NZ_AXWS01000014.1"/>
</dbReference>
<feature type="compositionally biased region" description="Basic and acidic residues" evidence="1">
    <location>
        <begin position="519"/>
        <end position="535"/>
    </location>
</feature>
<reference evidence="4" key="1">
    <citation type="journal article" date="1999" name="J. Mol. Biol.">
        <title>Alignment and structure prediction of divergent protein families: periplasmic and outer membrane proteins of bacterial efflux pumps.</title>
        <authorList>
            <person name="Johnson J.M."/>
            <person name="Church G.M."/>
        </authorList>
    </citation>
    <scope>NUCLEOTIDE SEQUENCE</scope>
</reference>
<keyword evidence="3" id="KW-1185">Reference proteome</keyword>
<protein>
    <submittedName>
        <fullName evidence="4">TolC family protein</fullName>
    </submittedName>
</protein>
<keyword evidence="2" id="KW-0732">Signal</keyword>
<feature type="chain" id="PRO_5040912490" evidence="2">
    <location>
        <begin position="25"/>
        <end position="535"/>
    </location>
</feature>
<dbReference type="PANTHER" id="PTHR30203">
    <property type="entry name" value="OUTER MEMBRANE CATION EFFLUX PROTEIN"/>
    <property type="match status" value="1"/>
</dbReference>
<dbReference type="InterPro" id="IPR010131">
    <property type="entry name" value="MdtP/NodT-like"/>
</dbReference>
<dbReference type="GO" id="GO:0015562">
    <property type="term" value="F:efflux transmembrane transporter activity"/>
    <property type="evidence" value="ECO:0007669"/>
    <property type="project" value="InterPro"/>
</dbReference>
<dbReference type="Proteomes" id="UP000675920">
    <property type="component" value="Unplaced"/>
</dbReference>
<evidence type="ECO:0000313" key="3">
    <source>
        <dbReference type="Proteomes" id="UP000675920"/>
    </source>
</evidence>
<dbReference type="AlphaFoldDB" id="A0A9U5GKN7"/>
<evidence type="ECO:0000313" key="4">
    <source>
        <dbReference type="RefSeq" id="WP_051378803.1"/>
    </source>
</evidence>
<reference evidence="4" key="2">
    <citation type="submission" date="2025-08" db="UniProtKB">
        <authorList>
            <consortium name="RefSeq"/>
        </authorList>
    </citation>
    <scope>IDENTIFICATION</scope>
</reference>
<accession>A0A9U5GKN7</accession>
<organism evidence="3 4">
    <name type="scientific">Derxia gummosa DSM 723</name>
    <dbReference type="NCBI Taxonomy" id="1121388"/>
    <lineage>
        <taxon>Bacteria</taxon>
        <taxon>Pseudomonadati</taxon>
        <taxon>Pseudomonadota</taxon>
        <taxon>Betaproteobacteria</taxon>
        <taxon>Burkholderiales</taxon>
        <taxon>Alcaligenaceae</taxon>
        <taxon>Derxia</taxon>
    </lineage>
</organism>
<dbReference type="PANTHER" id="PTHR30203:SF24">
    <property type="entry name" value="BLR4935 PROTEIN"/>
    <property type="match status" value="1"/>
</dbReference>
<evidence type="ECO:0000256" key="2">
    <source>
        <dbReference type="SAM" id="SignalP"/>
    </source>
</evidence>
<evidence type="ECO:0000256" key="1">
    <source>
        <dbReference type="SAM" id="MobiDB-lite"/>
    </source>
</evidence>
<sequence>MFPIPPRRLRATVVVVACALAGCAAPRPDAALYDLDADVRLRTGHDLGATPASLAVPADASALRASAAVAPAAAAGAMPAAAVIGDSPLDVDTAIALALARNPGLRADLAELLVADADLAQASRLRNPQFGFSRLVNSEGVDIDRSVMFDLVGLLTRGLRRDIEQRRFDRARLVAADAAVRLALDTRRAWIEAVAARQALVYARQAVEAAEASAELGRRMVAAGNWPRLSLLREQAFLADTRARLQRAELAATATRERLARLIGLEDVRPAGMPARGEAPGTAALAAGAGPQAAEPFPRLPDRLPPLPVAALDLPHAEQTALDNRLDVQAARLDAEAAARDLGLARATRFINVAEVGYINRSKPGEPRADGYEISLELPLFDQGDARRSRAEALYWQRLQRTAQLAVDARSQVREAHARYRAGWQLAARYRDELLPLRQQIAEENLLRYNAMFVDVFTLLVDAREQIEAVTGAIETERDFWLAEADLQAAIGRPLPAAPPVATAPRSASGEAPPPPVPAHDHAHPQPAPEHDHAH</sequence>
<proteinExistence type="predicted"/>
<dbReference type="Gene3D" id="1.20.1600.10">
    <property type="entry name" value="Outer membrane efflux proteins (OEP)"/>
    <property type="match status" value="1"/>
</dbReference>